<dbReference type="Gene3D" id="3.60.21.10">
    <property type="match status" value="1"/>
</dbReference>
<dbReference type="GO" id="GO:0016787">
    <property type="term" value="F:hydrolase activity"/>
    <property type="evidence" value="ECO:0007669"/>
    <property type="project" value="UniProtKB-KW"/>
</dbReference>
<dbReference type="InterPro" id="IPR008334">
    <property type="entry name" value="5'-Nucleotdase_C"/>
</dbReference>
<dbReference type="PANTHER" id="PTHR11575:SF48">
    <property type="entry name" value="5'-NUCLEOTIDASE"/>
    <property type="match status" value="1"/>
</dbReference>
<dbReference type="SUPFAM" id="SSF56300">
    <property type="entry name" value="Metallo-dependent phosphatases"/>
    <property type="match status" value="1"/>
</dbReference>
<keyword evidence="3" id="KW-0547">Nucleotide-binding</keyword>
<dbReference type="InterPro" id="IPR006179">
    <property type="entry name" value="5_nucleotidase/apyrase"/>
</dbReference>
<gene>
    <name evidence="7" type="ORF">ACHHYP_15291</name>
</gene>
<reference evidence="6 8" key="1">
    <citation type="journal article" date="2014" name="Genome Biol. Evol.">
        <title>The secreted proteins of Achlya hypogyna and Thraustotheca clavata identify the ancestral oomycete secretome and reveal gene acquisitions by horizontal gene transfer.</title>
        <authorList>
            <person name="Misner I."/>
            <person name="Blouin N."/>
            <person name="Leonard G."/>
            <person name="Richards T.A."/>
            <person name="Lane C.E."/>
        </authorList>
    </citation>
    <scope>NUCLEOTIDE SEQUENCE</scope>
    <source>
        <strain evidence="6 8">ATCC 48635</strain>
    </source>
</reference>
<protein>
    <submittedName>
        <fullName evidence="7">Calcineurin-like phosphoesterase</fullName>
    </submittedName>
    <submittedName>
        <fullName evidence="6">Secreted protein</fullName>
    </submittedName>
</protein>
<organism evidence="6">
    <name type="scientific">Achlya hypogyna</name>
    <name type="common">Oomycete</name>
    <name type="synonym">Protoachlya hypogyna</name>
    <dbReference type="NCBI Taxonomy" id="1202772"/>
    <lineage>
        <taxon>Eukaryota</taxon>
        <taxon>Sar</taxon>
        <taxon>Stramenopiles</taxon>
        <taxon>Oomycota</taxon>
        <taxon>Saprolegniomycetes</taxon>
        <taxon>Saprolegniales</taxon>
        <taxon>Achlyaceae</taxon>
        <taxon>Achlya</taxon>
    </lineage>
</organism>
<dbReference type="Gene3D" id="3.90.780.10">
    <property type="entry name" value="5'-Nucleotidase, C-terminal domain"/>
    <property type="match status" value="1"/>
</dbReference>
<keyword evidence="3" id="KW-0378">Hydrolase</keyword>
<evidence type="ECO:0000313" key="8">
    <source>
        <dbReference type="Proteomes" id="UP000243579"/>
    </source>
</evidence>
<evidence type="ECO:0000256" key="2">
    <source>
        <dbReference type="ARBA" id="ARBA00022729"/>
    </source>
</evidence>
<feature type="domain" description="Calcineurin-like phosphoesterase" evidence="4">
    <location>
        <begin position="59"/>
        <end position="244"/>
    </location>
</feature>
<dbReference type="InterPro" id="IPR004843">
    <property type="entry name" value="Calcineurin-like_PHP"/>
</dbReference>
<dbReference type="PANTHER" id="PTHR11575">
    <property type="entry name" value="5'-NUCLEOTIDASE-RELATED"/>
    <property type="match status" value="1"/>
</dbReference>
<dbReference type="OrthoDB" id="10252235at2759"/>
<dbReference type="GO" id="GO:0000166">
    <property type="term" value="F:nucleotide binding"/>
    <property type="evidence" value="ECO:0007669"/>
    <property type="project" value="UniProtKB-KW"/>
</dbReference>
<keyword evidence="2 3" id="KW-0732">Signal</keyword>
<dbReference type="EMBL" id="KM038957">
    <property type="protein sequence ID" value="AIG56418.1"/>
    <property type="molecule type" value="Genomic_DNA"/>
</dbReference>
<feature type="chain" id="PRO_5005109556" evidence="3">
    <location>
        <begin position="19"/>
        <end position="536"/>
    </location>
</feature>
<evidence type="ECO:0000259" key="4">
    <source>
        <dbReference type="Pfam" id="PF00149"/>
    </source>
</evidence>
<name>A0A0A7CPJ5_ACHHY</name>
<keyword evidence="8" id="KW-1185">Reference proteome</keyword>
<dbReference type="GO" id="GO:0009166">
    <property type="term" value="P:nucleotide catabolic process"/>
    <property type="evidence" value="ECO:0007669"/>
    <property type="project" value="InterPro"/>
</dbReference>
<dbReference type="Pfam" id="PF02872">
    <property type="entry name" value="5_nucleotid_C"/>
    <property type="match status" value="1"/>
</dbReference>
<dbReference type="STRING" id="1202772.A0A0A7CPJ5"/>
<evidence type="ECO:0000256" key="3">
    <source>
        <dbReference type="RuleBase" id="RU362119"/>
    </source>
</evidence>
<dbReference type="Proteomes" id="UP000243579">
    <property type="component" value="Unassembled WGS sequence"/>
</dbReference>
<dbReference type="EMBL" id="JNBR01002406">
    <property type="protein sequence ID" value="OQR82979.1"/>
    <property type="molecule type" value="Genomic_DNA"/>
</dbReference>
<comment type="similarity">
    <text evidence="1 3">Belongs to the 5'-nucleotidase family.</text>
</comment>
<dbReference type="PRINTS" id="PR01607">
    <property type="entry name" value="APYRASEFAMLY"/>
</dbReference>
<feature type="signal peptide" evidence="3">
    <location>
        <begin position="1"/>
        <end position="18"/>
    </location>
</feature>
<dbReference type="InterPro" id="IPR036907">
    <property type="entry name" value="5'-Nucleotdase_C_sf"/>
</dbReference>
<evidence type="ECO:0000256" key="1">
    <source>
        <dbReference type="ARBA" id="ARBA00006654"/>
    </source>
</evidence>
<evidence type="ECO:0000313" key="6">
    <source>
        <dbReference type="EMBL" id="AIG56418.1"/>
    </source>
</evidence>
<proteinExistence type="inferred from homology"/>
<evidence type="ECO:0000313" key="7">
    <source>
        <dbReference type="EMBL" id="OQR82979.1"/>
    </source>
</evidence>
<dbReference type="Pfam" id="PF00149">
    <property type="entry name" value="Metallophos"/>
    <property type="match status" value="1"/>
</dbReference>
<dbReference type="InterPro" id="IPR029052">
    <property type="entry name" value="Metallo-depent_PP-like"/>
</dbReference>
<accession>A0A0A7CPJ5</accession>
<evidence type="ECO:0000259" key="5">
    <source>
        <dbReference type="Pfam" id="PF02872"/>
    </source>
</evidence>
<feature type="domain" description="5'-Nucleotidase C-terminal" evidence="5">
    <location>
        <begin position="340"/>
        <end position="482"/>
    </location>
</feature>
<sequence>MVATYFATFASLVAAVAAGSCGNNTERAPTAHLQVLSYNDVYEMKPEEDATQYGVLVGGPSRVVPIAKKLRQTYENSLVIFAGDTMSPSLWSGQFKGLQMIEAHNALGVDFACLGNHEFDFGIDAFLNVSAASKFPWLNANAYEVETKKLLRGTKPNAVKTLNSTTMGTVKIGAFGVMYDMKDSSKGMYWTDPIAAAKEQVKYLREVEKVDMVIALTHQFLDDDNVFSQQVKGVDIIYGGHDHAAMLQSNFGPAYLKSDLNFRSVWISDIKYYAKTTDKSNKTMTAFTKMSHKNLQITGGMPSDPRLDEIIASYDAKISVLFLRKVGSLCADTDLRKSLVRFAEAPIGNFFADAFQAYYQKKTVDASVMNGGGIRTDKLWPAGALTLGDLISWSPFGDSIVVISTDGASLKKFLTFKMVDSCGEKQVAENGHYFHMAGMKYTFKCSAKGAGSITSIEWDGKLRTGAVKDDDKLNLALSTYMKGLFDQAGGKATFVVDPNESTRIEAILEKHIETVGGSVCSVLEGRSTVIPPTPTP</sequence>
<dbReference type="SUPFAM" id="SSF55816">
    <property type="entry name" value="5'-nucleotidase (syn. UDP-sugar hydrolase), C-terminal domain"/>
    <property type="match status" value="1"/>
</dbReference>
<dbReference type="AlphaFoldDB" id="A0A0A7CPJ5"/>